<organism evidence="10 11">
    <name type="scientific">Candidatus Bealeia paramacronuclearis</name>
    <dbReference type="NCBI Taxonomy" id="1921001"/>
    <lineage>
        <taxon>Bacteria</taxon>
        <taxon>Pseudomonadati</taxon>
        <taxon>Pseudomonadota</taxon>
        <taxon>Alphaproteobacteria</taxon>
        <taxon>Holosporales</taxon>
        <taxon>Holosporaceae</taxon>
        <taxon>Candidatus Bealeia</taxon>
    </lineage>
</organism>
<dbReference type="Gene3D" id="3.90.470.20">
    <property type="entry name" value="4'-phosphopantetheinyl transferase domain"/>
    <property type="match status" value="1"/>
</dbReference>
<sequence length="135" mass="15060">MILGIGSDLVDVNRIKTAYERFGERFLDKIFTPREREYAFNQPRPERAFAKRFAAKEALVKALGSGFRGGLSWQEMEVVNDVLGKPSFALSGRTLQALQEKTPYGHQSQIDLSLSDDYPYALAFIVISANPTGEG</sequence>
<feature type="binding site" evidence="8">
    <location>
        <position position="57"/>
    </location>
    <ligand>
        <name>Mg(2+)</name>
        <dbReference type="ChEBI" id="CHEBI:18420"/>
    </ligand>
</feature>
<evidence type="ECO:0000256" key="3">
    <source>
        <dbReference type="ARBA" id="ARBA00022723"/>
    </source>
</evidence>
<evidence type="ECO:0000256" key="6">
    <source>
        <dbReference type="ARBA" id="ARBA00023098"/>
    </source>
</evidence>
<comment type="catalytic activity">
    <reaction evidence="8">
        <text>apo-[ACP] + CoA = holo-[ACP] + adenosine 3',5'-bisphosphate + H(+)</text>
        <dbReference type="Rhea" id="RHEA:12068"/>
        <dbReference type="Rhea" id="RHEA-COMP:9685"/>
        <dbReference type="Rhea" id="RHEA-COMP:9690"/>
        <dbReference type="ChEBI" id="CHEBI:15378"/>
        <dbReference type="ChEBI" id="CHEBI:29999"/>
        <dbReference type="ChEBI" id="CHEBI:57287"/>
        <dbReference type="ChEBI" id="CHEBI:58343"/>
        <dbReference type="ChEBI" id="CHEBI:64479"/>
        <dbReference type="EC" id="2.7.8.7"/>
    </reaction>
</comment>
<reference evidence="10 11" key="1">
    <citation type="journal article" date="2024" name="Environ. Microbiol.">
        <title>Novel evolutionary insights on the interactions of the Holosporales (Alphaproteobacteria) with eukaryotic hosts from comparative genomics.</title>
        <authorList>
            <person name="Giovannini M."/>
            <person name="Petroni G."/>
            <person name="Castelli M."/>
        </authorList>
    </citation>
    <scope>NUCLEOTIDE SEQUENCE [LARGE SCALE GENOMIC DNA]</scope>
    <source>
        <strain evidence="10 11">US_Bl 15I1</strain>
    </source>
</reference>
<name>A0ABZ2C9C0_9PROT</name>
<accession>A0ABZ2C9C0</accession>
<comment type="subcellular location">
    <subcellularLocation>
        <location evidence="8">Cytoplasm</location>
    </subcellularLocation>
</comment>
<dbReference type="NCBIfam" id="TIGR00516">
    <property type="entry name" value="acpS"/>
    <property type="match status" value="1"/>
</dbReference>
<keyword evidence="5 8" id="KW-0460">Magnesium</keyword>
<evidence type="ECO:0000256" key="5">
    <source>
        <dbReference type="ARBA" id="ARBA00022842"/>
    </source>
</evidence>
<evidence type="ECO:0000313" key="11">
    <source>
        <dbReference type="Proteomes" id="UP001330434"/>
    </source>
</evidence>
<keyword evidence="1 8" id="KW-0444">Lipid biosynthesis</keyword>
<evidence type="ECO:0000259" key="9">
    <source>
        <dbReference type="Pfam" id="PF01648"/>
    </source>
</evidence>
<dbReference type="RefSeq" id="WP_331256007.1">
    <property type="nucleotide sequence ID" value="NZ_CP133270.1"/>
</dbReference>
<comment type="similarity">
    <text evidence="8">Belongs to the P-Pant transferase superfamily. AcpS family.</text>
</comment>
<comment type="cofactor">
    <cofactor evidence="8">
        <name>Mg(2+)</name>
        <dbReference type="ChEBI" id="CHEBI:18420"/>
    </cofactor>
</comment>
<dbReference type="HAMAP" id="MF_00101">
    <property type="entry name" value="AcpS"/>
    <property type="match status" value="1"/>
</dbReference>
<feature type="binding site" evidence="8">
    <location>
        <position position="8"/>
    </location>
    <ligand>
        <name>Mg(2+)</name>
        <dbReference type="ChEBI" id="CHEBI:18420"/>
    </ligand>
</feature>
<evidence type="ECO:0000256" key="7">
    <source>
        <dbReference type="ARBA" id="ARBA00023160"/>
    </source>
</evidence>
<evidence type="ECO:0000256" key="1">
    <source>
        <dbReference type="ARBA" id="ARBA00022516"/>
    </source>
</evidence>
<keyword evidence="2 8" id="KW-0808">Transferase</keyword>
<dbReference type="InterPro" id="IPR037143">
    <property type="entry name" value="4-PPantetheinyl_Trfase_dom_sf"/>
</dbReference>
<dbReference type="Pfam" id="PF01648">
    <property type="entry name" value="ACPS"/>
    <property type="match status" value="1"/>
</dbReference>
<proteinExistence type="inferred from homology"/>
<dbReference type="InterPro" id="IPR004568">
    <property type="entry name" value="Ppantetheine-prot_Trfase_dom"/>
</dbReference>
<keyword evidence="3 8" id="KW-0479">Metal-binding</keyword>
<evidence type="ECO:0000313" key="10">
    <source>
        <dbReference type="EMBL" id="WVX67229.1"/>
    </source>
</evidence>
<keyword evidence="11" id="KW-1185">Reference proteome</keyword>
<evidence type="ECO:0000256" key="2">
    <source>
        <dbReference type="ARBA" id="ARBA00022679"/>
    </source>
</evidence>
<evidence type="ECO:0000256" key="4">
    <source>
        <dbReference type="ARBA" id="ARBA00022832"/>
    </source>
</evidence>
<evidence type="ECO:0000256" key="8">
    <source>
        <dbReference type="HAMAP-Rule" id="MF_00101"/>
    </source>
</evidence>
<comment type="function">
    <text evidence="8">Transfers the 4'-phosphopantetheine moiety from coenzyme A to a Ser of acyl-carrier-protein.</text>
</comment>
<feature type="domain" description="4'-phosphopantetheinyl transferase" evidence="9">
    <location>
        <begin position="4"/>
        <end position="98"/>
    </location>
</feature>
<dbReference type="InterPro" id="IPR002582">
    <property type="entry name" value="ACPS"/>
</dbReference>
<keyword evidence="7 8" id="KW-0275">Fatty acid biosynthesis</keyword>
<dbReference type="EMBL" id="CP133270">
    <property type="protein sequence ID" value="WVX67229.1"/>
    <property type="molecule type" value="Genomic_DNA"/>
</dbReference>
<dbReference type="InterPro" id="IPR008278">
    <property type="entry name" value="4-PPantetheinyl_Trfase_dom"/>
</dbReference>
<keyword evidence="8" id="KW-0963">Cytoplasm</keyword>
<protein>
    <recommendedName>
        <fullName evidence="8">Holo-[acyl-carrier-protein] synthase</fullName>
        <shortName evidence="8">Holo-ACP synthase</shortName>
        <ecNumber evidence="8">2.7.8.7</ecNumber>
    </recommendedName>
    <alternativeName>
        <fullName evidence="8">4'-phosphopantetheinyl transferase AcpS</fullName>
    </alternativeName>
</protein>
<dbReference type="Proteomes" id="UP001330434">
    <property type="component" value="Chromosome"/>
</dbReference>
<gene>
    <name evidence="8" type="primary">acpS</name>
    <name evidence="10" type="ORF">Bealeia1_01427</name>
</gene>
<dbReference type="SUPFAM" id="SSF56214">
    <property type="entry name" value="4'-phosphopantetheinyl transferase"/>
    <property type="match status" value="1"/>
</dbReference>
<dbReference type="EC" id="2.7.8.7" evidence="8"/>
<keyword evidence="4 8" id="KW-0276">Fatty acid metabolism</keyword>
<keyword evidence="6 8" id="KW-0443">Lipid metabolism</keyword>
<dbReference type="NCBIfam" id="TIGR00556">
    <property type="entry name" value="pantethn_trn"/>
    <property type="match status" value="1"/>
</dbReference>